<accession>A0A558BK89</accession>
<dbReference type="OrthoDB" id="1098190at2"/>
<sequence length="418" mass="46801">MSKLKIKNFGPITTGYASEDGFMDFHKVTVFIGSQGSGKSSVAKLFSTMSWLEKALFQGRVTADYITRDNLFVNEYCAYMNLKSYFRTDTLIEYQGRVGVLRYEQQKLTVKLHQESTGYRVPKIMYVPAERNFLSAVDEPDKLKGLPSALLEFWEELRRAQRETTNSLPLPVGNLRFDYDKSEKIPWLSGKTAGQVDFRLRLSEASSGFQSLVPLLLVSRNLALAIHKEHDASRSELSGEERRRLRQQVDAILKANLPLEVQQEALESLAARFRRETFLNVVEEPEQNLFPASQRVVLYELLSYANTTPGNELVITTHSPYIINYLTLAIKADEVKNEVVAAPHHAQLRNQLNTIVPDQATLAAGSTVVYALTSAGTITRLPMDGGIPSDENDLNNALGEANAHFSDLLEIELAALNA</sequence>
<dbReference type="Gene3D" id="3.40.50.300">
    <property type="entry name" value="P-loop containing nucleotide triphosphate hydrolases"/>
    <property type="match status" value="1"/>
</dbReference>
<protein>
    <submittedName>
        <fullName evidence="1">ATP-binding protein</fullName>
    </submittedName>
</protein>
<dbReference type="RefSeq" id="WP_144852996.1">
    <property type="nucleotide sequence ID" value="NZ_VMRJ01000008.1"/>
</dbReference>
<keyword evidence="1" id="KW-0547">Nucleotide-binding</keyword>
<dbReference type="PANTHER" id="PTHR43581:SF2">
    <property type="entry name" value="EXCINUCLEASE ATPASE SUBUNIT"/>
    <property type="match status" value="1"/>
</dbReference>
<proteinExistence type="predicted"/>
<dbReference type="GO" id="GO:0005524">
    <property type="term" value="F:ATP binding"/>
    <property type="evidence" value="ECO:0007669"/>
    <property type="project" value="UniProtKB-KW"/>
</dbReference>
<keyword evidence="1" id="KW-0067">ATP-binding</keyword>
<gene>
    <name evidence="1" type="ORF">FNT36_23840</name>
</gene>
<organism evidence="1 2">
    <name type="scientific">Hymenobacter setariae</name>
    <dbReference type="NCBI Taxonomy" id="2594794"/>
    <lineage>
        <taxon>Bacteria</taxon>
        <taxon>Pseudomonadati</taxon>
        <taxon>Bacteroidota</taxon>
        <taxon>Cytophagia</taxon>
        <taxon>Cytophagales</taxon>
        <taxon>Hymenobacteraceae</taxon>
        <taxon>Hymenobacter</taxon>
    </lineage>
</organism>
<comment type="caution">
    <text evidence="1">The sequence shown here is derived from an EMBL/GenBank/DDBJ whole genome shotgun (WGS) entry which is preliminary data.</text>
</comment>
<dbReference type="SUPFAM" id="SSF52540">
    <property type="entry name" value="P-loop containing nucleoside triphosphate hydrolases"/>
    <property type="match status" value="1"/>
</dbReference>
<dbReference type="Proteomes" id="UP000317624">
    <property type="component" value="Unassembled WGS sequence"/>
</dbReference>
<evidence type="ECO:0000313" key="1">
    <source>
        <dbReference type="EMBL" id="TVT36905.1"/>
    </source>
</evidence>
<reference evidence="1 2" key="1">
    <citation type="submission" date="2019-07" db="EMBL/GenBank/DDBJ databases">
        <title>Hymenobacter sp. straun FUR1 Genome sequencing and assembly.</title>
        <authorList>
            <person name="Chhetri G."/>
        </authorList>
    </citation>
    <scope>NUCLEOTIDE SEQUENCE [LARGE SCALE GENOMIC DNA]</scope>
    <source>
        <strain evidence="1 2">Fur1</strain>
    </source>
</reference>
<keyword evidence="2" id="KW-1185">Reference proteome</keyword>
<evidence type="ECO:0000313" key="2">
    <source>
        <dbReference type="Proteomes" id="UP000317624"/>
    </source>
</evidence>
<name>A0A558BK89_9BACT</name>
<dbReference type="PANTHER" id="PTHR43581">
    <property type="entry name" value="ATP/GTP PHOSPHATASE"/>
    <property type="match status" value="1"/>
</dbReference>
<dbReference type="InterPro" id="IPR051396">
    <property type="entry name" value="Bact_Antivir_Def_Nuclease"/>
</dbReference>
<dbReference type="AlphaFoldDB" id="A0A558BK89"/>
<dbReference type="InterPro" id="IPR027417">
    <property type="entry name" value="P-loop_NTPase"/>
</dbReference>
<dbReference type="EMBL" id="VMRJ01000008">
    <property type="protein sequence ID" value="TVT36905.1"/>
    <property type="molecule type" value="Genomic_DNA"/>
</dbReference>